<dbReference type="InterPro" id="IPR051060">
    <property type="entry name" value="Carbamoyltrans_HypF-like"/>
</dbReference>
<dbReference type="PIRSF" id="PIRSF006256">
    <property type="entry name" value="CMPcnvr_hdrg_mat"/>
    <property type="match status" value="1"/>
</dbReference>
<comment type="caution">
    <text evidence="12">The sequence shown here is derived from an EMBL/GenBank/DDBJ whole genome shotgun (WGS) entry which is preliminary data.</text>
</comment>
<dbReference type="Pfam" id="PF01300">
    <property type="entry name" value="Sua5_yciO_yrdC"/>
    <property type="match status" value="1"/>
</dbReference>
<dbReference type="AlphaFoldDB" id="A0A7V0LU45"/>
<evidence type="ECO:0000256" key="5">
    <source>
        <dbReference type="ARBA" id="ARBA00022771"/>
    </source>
</evidence>
<reference evidence="12" key="1">
    <citation type="journal article" date="2020" name="mSystems">
        <title>Genome- and Community-Level Interaction Insights into Carbon Utilization and Element Cycling Functions of Hydrothermarchaeota in Hydrothermal Sediment.</title>
        <authorList>
            <person name="Zhou Z."/>
            <person name="Liu Y."/>
            <person name="Xu W."/>
            <person name="Pan J."/>
            <person name="Luo Z.H."/>
            <person name="Li M."/>
        </authorList>
    </citation>
    <scope>NUCLEOTIDE SEQUENCE [LARGE SCALE GENOMIC DNA]</scope>
    <source>
        <strain evidence="12">HyVt-28</strain>
    </source>
</reference>
<dbReference type="InterPro" id="IPR001792">
    <property type="entry name" value="Acylphosphatase-like_dom"/>
</dbReference>
<evidence type="ECO:0000259" key="10">
    <source>
        <dbReference type="PROSITE" id="PS51160"/>
    </source>
</evidence>
<dbReference type="Gene3D" id="3.30.420.360">
    <property type="match status" value="1"/>
</dbReference>
<dbReference type="PROSITE" id="PS51160">
    <property type="entry name" value="ACYLPHOSPHATASE_3"/>
    <property type="match status" value="1"/>
</dbReference>
<dbReference type="Gene3D" id="3.30.110.120">
    <property type="match status" value="1"/>
</dbReference>
<evidence type="ECO:0000313" key="12">
    <source>
        <dbReference type="EMBL" id="HDL60313.1"/>
    </source>
</evidence>
<dbReference type="InterPro" id="IPR011125">
    <property type="entry name" value="Znf_HypF"/>
</dbReference>
<dbReference type="InterPro" id="IPR017945">
    <property type="entry name" value="DHBP_synth_RibB-like_a/b_dom"/>
</dbReference>
<dbReference type="InterPro" id="IPR041440">
    <property type="entry name" value="HypF_C"/>
</dbReference>
<dbReference type="InterPro" id="IPR017968">
    <property type="entry name" value="Acylphosphatase_CS"/>
</dbReference>
<evidence type="ECO:0000259" key="11">
    <source>
        <dbReference type="PROSITE" id="PS51163"/>
    </source>
</evidence>
<dbReference type="FunFam" id="3.30.420.40:FF:000124">
    <property type="entry name" value="Carbamoyltransferase HypF"/>
    <property type="match status" value="1"/>
</dbReference>
<dbReference type="GO" id="GO:0051604">
    <property type="term" value="P:protein maturation"/>
    <property type="evidence" value="ECO:0007669"/>
    <property type="project" value="TreeGrafter"/>
</dbReference>
<comment type="similarity">
    <text evidence="2 8">Belongs to the carbamoyltransferase HypF family.</text>
</comment>
<sequence length="760" mass="85854">MKRLEIKIKGIVQGVGFRPFIYTLANRYSLKGFVLNDNEGVKIEIEGEDFLIEKFLKNLQDEAPPLSKIEKIIIQELPLVNYTDFTIKPSAGKTEKFVLISPDIATCEECLKELFDPQDRRYRYPFINCTNCGPRFTIIMDIPYDRERTTMKDFAMCERCRAEYEDPSSRRFHAQPNCCPQCGPHLEIMDHTGNIIKADDPIQKICEFLHEGKIVAIKGLGGFHLACDAQNHQAVSTLRKRKGREEKPFAVMAKDIDTVKSFCRLNEVEEKLLLSEKRPIVLLRKKDPDPLAPGVAPNQRYHGVMLPYTPLHHLILQESGLILVMTSGNLCEEPICFKNEEALSRLGGIADYFLMHNRDIYMRCDDSVSRCFNGKEMILRRSRGYVPDPIKLPFKSDVHILACGAELKNTFCVIREDYAFLSHHIGDLENLETLVAFKKGIEHFKKLFSIDPVVVTHDMHPEYLSTKYARELPIKQVPVQHHHAHIVSCMVDNGITGKVIGVAFDGLGYGSDGKLWGGEFLVADFANFKRVAHFKYIPMPGGVKAIVEPWRMAFSYLYDIYGDQIFDLGIDFVREIDRGLCNALLALIKKGINSPLTSSAGRLFDGVSALLGIRRNISYEGQAAIELEMLAEEGYTGRYNYELENQNSKIIINPAKIFQGIINDLNQKVKTSVISAKFHNTIAEIICEVVLKIASEYGLKRVVLSGGVFQNMVLLKTAVDKLHEMNFEVYTHNRVPPNDGGISLGQAVIAAQLMKTGNEL</sequence>
<comment type="pathway">
    <text evidence="1">Protein modification; [NiFe] hydrogenase maturation.</text>
</comment>
<organism evidence="12">
    <name type="scientific">candidate division WOR-3 bacterium</name>
    <dbReference type="NCBI Taxonomy" id="2052148"/>
    <lineage>
        <taxon>Bacteria</taxon>
        <taxon>Bacteria division WOR-3</taxon>
    </lineage>
</organism>
<dbReference type="InterPro" id="IPR043129">
    <property type="entry name" value="ATPase_NBD"/>
</dbReference>
<evidence type="ECO:0000256" key="9">
    <source>
        <dbReference type="PROSITE-ProRule" id="PRU00520"/>
    </source>
</evidence>
<dbReference type="Pfam" id="PF07503">
    <property type="entry name" value="zf-HYPF"/>
    <property type="match status" value="2"/>
</dbReference>
<evidence type="ECO:0000256" key="6">
    <source>
        <dbReference type="ARBA" id="ARBA00022833"/>
    </source>
</evidence>
<dbReference type="SUPFAM" id="SSF53067">
    <property type="entry name" value="Actin-like ATPase domain"/>
    <property type="match status" value="1"/>
</dbReference>
<gene>
    <name evidence="12" type="primary">hypF</name>
    <name evidence="12" type="ORF">ENH14_02535</name>
</gene>
<name>A0A7V0LU45_UNCW3</name>
<dbReference type="PROSITE" id="PS51163">
    <property type="entry name" value="YRDC"/>
    <property type="match status" value="1"/>
</dbReference>
<dbReference type="InterPro" id="IPR004421">
    <property type="entry name" value="Carbamoyltransferase_HypF"/>
</dbReference>
<keyword evidence="6" id="KW-0862">Zinc</keyword>
<feature type="active site" evidence="9">
    <location>
        <position position="36"/>
    </location>
</feature>
<evidence type="ECO:0000256" key="7">
    <source>
        <dbReference type="ARBA" id="ARBA00048220"/>
    </source>
</evidence>
<dbReference type="Pfam" id="PF00708">
    <property type="entry name" value="Acylphosphatase"/>
    <property type="match status" value="1"/>
</dbReference>
<dbReference type="InterPro" id="IPR055128">
    <property type="entry name" value="HypF_C_2"/>
</dbReference>
<dbReference type="UniPathway" id="UPA00335"/>
<evidence type="ECO:0000256" key="1">
    <source>
        <dbReference type="ARBA" id="ARBA00004711"/>
    </source>
</evidence>
<protein>
    <recommendedName>
        <fullName evidence="8">Carbamoyltransferase</fullName>
        <ecNumber evidence="8">6.2.-.-</ecNumber>
    </recommendedName>
</protein>
<comment type="catalytic activity">
    <reaction evidence="9">
        <text>an acyl phosphate + H2O = a carboxylate + phosphate + H(+)</text>
        <dbReference type="Rhea" id="RHEA:14965"/>
        <dbReference type="ChEBI" id="CHEBI:15377"/>
        <dbReference type="ChEBI" id="CHEBI:15378"/>
        <dbReference type="ChEBI" id="CHEBI:29067"/>
        <dbReference type="ChEBI" id="CHEBI:43474"/>
        <dbReference type="ChEBI" id="CHEBI:59918"/>
        <dbReference type="EC" id="3.6.1.7"/>
    </reaction>
</comment>
<accession>A0A7V0LU45</accession>
<evidence type="ECO:0000256" key="2">
    <source>
        <dbReference type="ARBA" id="ARBA00008097"/>
    </source>
</evidence>
<keyword evidence="9" id="KW-0378">Hydrolase</keyword>
<dbReference type="GO" id="GO:0003725">
    <property type="term" value="F:double-stranded RNA binding"/>
    <property type="evidence" value="ECO:0007669"/>
    <property type="project" value="InterPro"/>
</dbReference>
<keyword evidence="4" id="KW-0479">Metal-binding</keyword>
<dbReference type="PANTHER" id="PTHR42959:SF1">
    <property type="entry name" value="CARBAMOYLTRANSFERASE HYPF"/>
    <property type="match status" value="1"/>
</dbReference>
<dbReference type="Gene3D" id="3.90.870.50">
    <property type="match status" value="1"/>
</dbReference>
<dbReference type="PROSITE" id="PS00150">
    <property type="entry name" value="ACYLPHOSPHATASE_1"/>
    <property type="match status" value="1"/>
</dbReference>
<evidence type="ECO:0000256" key="4">
    <source>
        <dbReference type="ARBA" id="ARBA00022723"/>
    </source>
</evidence>
<keyword evidence="5" id="KW-0863">Zinc-finger</keyword>
<dbReference type="InterPro" id="IPR006070">
    <property type="entry name" value="Sua5-like_dom"/>
</dbReference>
<dbReference type="Pfam" id="PF22521">
    <property type="entry name" value="HypF_C_2"/>
    <property type="match status" value="1"/>
</dbReference>
<dbReference type="GO" id="GO:0016874">
    <property type="term" value="F:ligase activity"/>
    <property type="evidence" value="ECO:0007669"/>
    <property type="project" value="UniProtKB-UniRule"/>
</dbReference>
<evidence type="ECO:0000256" key="8">
    <source>
        <dbReference type="PIRNR" id="PIRNR006256"/>
    </source>
</evidence>
<dbReference type="PANTHER" id="PTHR42959">
    <property type="entry name" value="CARBAMOYLTRANSFERASE"/>
    <property type="match status" value="1"/>
</dbReference>
<dbReference type="NCBIfam" id="TIGR00143">
    <property type="entry name" value="hypF"/>
    <property type="match status" value="1"/>
</dbReference>
<dbReference type="EC" id="6.2.-.-" evidence="8"/>
<feature type="domain" description="YrdC-like" evidence="11">
    <location>
        <begin position="199"/>
        <end position="384"/>
    </location>
</feature>
<feature type="domain" description="Acylphosphatase-like" evidence="10">
    <location>
        <begin position="3"/>
        <end position="89"/>
    </location>
</feature>
<dbReference type="InterPro" id="IPR036046">
    <property type="entry name" value="Acylphosphatase-like_dom_sf"/>
</dbReference>
<feature type="active site" evidence="9">
    <location>
        <position position="18"/>
    </location>
</feature>
<keyword evidence="3" id="KW-0436">Ligase</keyword>
<proteinExistence type="inferred from homology"/>
<dbReference type="GO" id="GO:0008270">
    <property type="term" value="F:zinc ion binding"/>
    <property type="evidence" value="ECO:0007669"/>
    <property type="project" value="UniProtKB-KW"/>
</dbReference>
<dbReference type="SUPFAM" id="SSF55821">
    <property type="entry name" value="YrdC/RibB"/>
    <property type="match status" value="1"/>
</dbReference>
<dbReference type="Pfam" id="PF17788">
    <property type="entry name" value="HypF_C"/>
    <property type="match status" value="1"/>
</dbReference>
<dbReference type="SUPFAM" id="SSF54975">
    <property type="entry name" value="Acylphosphatase/BLUF domain-like"/>
    <property type="match status" value="1"/>
</dbReference>
<dbReference type="Proteomes" id="UP000886381">
    <property type="component" value="Unassembled WGS sequence"/>
</dbReference>
<dbReference type="GO" id="GO:0003998">
    <property type="term" value="F:acylphosphatase activity"/>
    <property type="evidence" value="ECO:0007669"/>
    <property type="project" value="UniProtKB-EC"/>
</dbReference>
<comment type="catalytic activity">
    <reaction evidence="7">
        <text>C-terminal L-cysteinyl-[HypE protein] + carbamoyl phosphate + ATP + H2O = C-terminal S-carboxamide-L-cysteinyl-[HypE protein] + AMP + phosphate + diphosphate + H(+)</text>
        <dbReference type="Rhea" id="RHEA:55636"/>
        <dbReference type="Rhea" id="RHEA-COMP:14247"/>
        <dbReference type="Rhea" id="RHEA-COMP:14392"/>
        <dbReference type="ChEBI" id="CHEBI:15377"/>
        <dbReference type="ChEBI" id="CHEBI:15378"/>
        <dbReference type="ChEBI" id="CHEBI:30616"/>
        <dbReference type="ChEBI" id="CHEBI:33019"/>
        <dbReference type="ChEBI" id="CHEBI:43474"/>
        <dbReference type="ChEBI" id="CHEBI:58228"/>
        <dbReference type="ChEBI" id="CHEBI:76913"/>
        <dbReference type="ChEBI" id="CHEBI:139126"/>
        <dbReference type="ChEBI" id="CHEBI:456215"/>
    </reaction>
</comment>
<dbReference type="EMBL" id="DRDR01000106">
    <property type="protein sequence ID" value="HDL60313.1"/>
    <property type="molecule type" value="Genomic_DNA"/>
</dbReference>
<dbReference type="GO" id="GO:0016743">
    <property type="term" value="F:carboxyl- or carbamoyltransferase activity"/>
    <property type="evidence" value="ECO:0007669"/>
    <property type="project" value="UniProtKB-UniRule"/>
</dbReference>
<evidence type="ECO:0000256" key="3">
    <source>
        <dbReference type="ARBA" id="ARBA00022598"/>
    </source>
</evidence>
<dbReference type="Gene3D" id="3.30.420.40">
    <property type="match status" value="1"/>
</dbReference>